<dbReference type="InterPro" id="IPR041588">
    <property type="entry name" value="Integrase_H2C2"/>
</dbReference>
<dbReference type="Proteomes" id="UP000646827">
    <property type="component" value="Unassembled WGS sequence"/>
</dbReference>
<comment type="caution">
    <text evidence="3">The sequence shown here is derived from an EMBL/GenBank/DDBJ whole genome shotgun (WGS) entry which is preliminary data.</text>
</comment>
<evidence type="ECO:0000313" key="3">
    <source>
        <dbReference type="EMBL" id="KAG2213751.1"/>
    </source>
</evidence>
<dbReference type="PANTHER" id="PTHR37984:SF5">
    <property type="entry name" value="PROTEIN NYNRIN-LIKE"/>
    <property type="match status" value="1"/>
</dbReference>
<dbReference type="Pfam" id="PF17921">
    <property type="entry name" value="Integrase_H2C2"/>
    <property type="match status" value="1"/>
</dbReference>
<feature type="compositionally biased region" description="Low complexity" evidence="1">
    <location>
        <begin position="444"/>
        <end position="458"/>
    </location>
</feature>
<accession>A0A8H7RQ14</accession>
<dbReference type="GO" id="GO:0005634">
    <property type="term" value="C:nucleus"/>
    <property type="evidence" value="ECO:0007669"/>
    <property type="project" value="UniProtKB-ARBA"/>
</dbReference>
<sequence>MHVPDALSRHDYSGNPGNDIMEPEFLYAVSARSIPPEHRNDWPNYYVDRPSDLPETVVNFLDQEKEHFVVKDKKVYRLIKLKQEDGTEEIKEVRFLPFVQRADKVNSFHEAFGHAGSATLFDLLHFRVWWPSMKADIKDWLQRCPSCQVNSRRSRAHHDVIHPLPVPGAFERWHLDFIGKLPKSTKGNWWILVAVDYATNYPIARAVPVALSKAIADFLYEEIVMRFSCPKEIVTDRGANFMSKVVRFYTERIKIAHRFTSAFHARSNSKCESPYYLTYGRNPILPGDFLRPYIPDHALKDPRVIAELTAQELENLDQACAAAKTRMEAISQYDKNRWDKALDIRDFEIGDYVKMTHEGRYGLEPVYKGPYVVVDKNSDFGTYQLETIQGKLLDSWVHIDRLAKVNFDTEPTTPWFDPTASCRAWREAMRLPDEDGIVDKAKAPSVEPNPVVPPLVESVHGHSDDV</sequence>
<feature type="region of interest" description="Disordered" evidence="1">
    <location>
        <begin position="438"/>
        <end position="466"/>
    </location>
</feature>
<name>A0A8H7RQ14_9FUNG</name>
<dbReference type="Gene3D" id="1.10.340.70">
    <property type="match status" value="1"/>
</dbReference>
<evidence type="ECO:0000256" key="1">
    <source>
        <dbReference type="SAM" id="MobiDB-lite"/>
    </source>
</evidence>
<dbReference type="Pfam" id="PF00665">
    <property type="entry name" value="rve"/>
    <property type="match status" value="1"/>
</dbReference>
<feature type="domain" description="Integrase catalytic" evidence="2">
    <location>
        <begin position="163"/>
        <end position="272"/>
    </location>
</feature>
<evidence type="ECO:0000313" key="4">
    <source>
        <dbReference type="Proteomes" id="UP000646827"/>
    </source>
</evidence>
<organism evidence="3 4">
    <name type="scientific">Circinella minor</name>
    <dbReference type="NCBI Taxonomy" id="1195481"/>
    <lineage>
        <taxon>Eukaryota</taxon>
        <taxon>Fungi</taxon>
        <taxon>Fungi incertae sedis</taxon>
        <taxon>Mucoromycota</taxon>
        <taxon>Mucoromycotina</taxon>
        <taxon>Mucoromycetes</taxon>
        <taxon>Mucorales</taxon>
        <taxon>Lichtheimiaceae</taxon>
        <taxon>Circinella</taxon>
    </lineage>
</organism>
<keyword evidence="4" id="KW-1185">Reference proteome</keyword>
<dbReference type="InterPro" id="IPR050951">
    <property type="entry name" value="Retrovirus_Pol_polyprotein"/>
</dbReference>
<dbReference type="PANTHER" id="PTHR37984">
    <property type="entry name" value="PROTEIN CBG26694"/>
    <property type="match status" value="1"/>
</dbReference>
<dbReference type="EMBL" id="JAEPRB010000657">
    <property type="protein sequence ID" value="KAG2213751.1"/>
    <property type="molecule type" value="Genomic_DNA"/>
</dbReference>
<dbReference type="AlphaFoldDB" id="A0A8H7RQ14"/>
<proteinExistence type="predicted"/>
<dbReference type="PROSITE" id="PS50994">
    <property type="entry name" value="INTEGRASE"/>
    <property type="match status" value="1"/>
</dbReference>
<dbReference type="InterPro" id="IPR012337">
    <property type="entry name" value="RNaseH-like_sf"/>
</dbReference>
<dbReference type="OrthoDB" id="2280149at2759"/>
<dbReference type="Gene3D" id="3.30.420.10">
    <property type="entry name" value="Ribonuclease H-like superfamily/Ribonuclease H"/>
    <property type="match status" value="1"/>
</dbReference>
<dbReference type="GO" id="GO:0015074">
    <property type="term" value="P:DNA integration"/>
    <property type="evidence" value="ECO:0007669"/>
    <property type="project" value="InterPro"/>
</dbReference>
<dbReference type="InterPro" id="IPR036397">
    <property type="entry name" value="RNaseH_sf"/>
</dbReference>
<dbReference type="SUPFAM" id="SSF53098">
    <property type="entry name" value="Ribonuclease H-like"/>
    <property type="match status" value="1"/>
</dbReference>
<gene>
    <name evidence="3" type="ORF">INT45_001289</name>
</gene>
<dbReference type="GO" id="GO:0003676">
    <property type="term" value="F:nucleic acid binding"/>
    <property type="evidence" value="ECO:0007669"/>
    <property type="project" value="InterPro"/>
</dbReference>
<reference evidence="3 4" key="1">
    <citation type="submission" date="2020-12" db="EMBL/GenBank/DDBJ databases">
        <title>Metabolic potential, ecology and presence of endohyphal bacteria is reflected in genomic diversity of Mucoromycotina.</title>
        <authorList>
            <person name="Muszewska A."/>
            <person name="Okrasinska A."/>
            <person name="Steczkiewicz K."/>
            <person name="Drgas O."/>
            <person name="Orlowska M."/>
            <person name="Perlinska-Lenart U."/>
            <person name="Aleksandrzak-Piekarczyk T."/>
            <person name="Szatraj K."/>
            <person name="Zielenkiewicz U."/>
            <person name="Pilsyk S."/>
            <person name="Malc E."/>
            <person name="Mieczkowski P."/>
            <person name="Kruszewska J.S."/>
            <person name="Biernat P."/>
            <person name="Pawlowska J."/>
        </authorList>
    </citation>
    <scope>NUCLEOTIDE SEQUENCE [LARGE SCALE GENOMIC DNA]</scope>
    <source>
        <strain evidence="3 4">CBS 142.35</strain>
    </source>
</reference>
<evidence type="ECO:0000259" key="2">
    <source>
        <dbReference type="PROSITE" id="PS50994"/>
    </source>
</evidence>
<protein>
    <recommendedName>
        <fullName evidence="2">Integrase catalytic domain-containing protein</fullName>
    </recommendedName>
</protein>
<dbReference type="InterPro" id="IPR001584">
    <property type="entry name" value="Integrase_cat-core"/>
</dbReference>